<keyword evidence="1" id="KW-0175">Coiled coil</keyword>
<dbReference type="Proteomes" id="UP000778523">
    <property type="component" value="Unassembled WGS sequence"/>
</dbReference>
<keyword evidence="2" id="KW-1133">Transmembrane helix</keyword>
<accession>A0ABX2IEI3</accession>
<keyword evidence="2" id="KW-0812">Transmembrane</keyword>
<keyword evidence="4" id="KW-1185">Reference proteome</keyword>
<sequence>MRCLPLLLIGALPLAAEASFLHGEALDAVADFMAVVVLIIVPPSAIAIFWIVHVLPEKIAHKKHHPQTPAITTLCLLSLVFGGLLWPVAWLWAFTKPVMHKMAYGTDKSEEFHALEEAGKAALERIEASEKADVAALMNRIAALEARLNQTQGGAR</sequence>
<evidence type="ECO:0000256" key="1">
    <source>
        <dbReference type="SAM" id="Coils"/>
    </source>
</evidence>
<feature type="transmembrane region" description="Helical" evidence="2">
    <location>
        <begin position="73"/>
        <end position="93"/>
    </location>
</feature>
<dbReference type="InterPro" id="IPR011223">
    <property type="entry name" value="UCP028770"/>
</dbReference>
<evidence type="ECO:0000313" key="4">
    <source>
        <dbReference type="Proteomes" id="UP000778523"/>
    </source>
</evidence>
<gene>
    <name evidence="3" type="ORF">HJ583_005815</name>
</gene>
<reference evidence="3 4" key="1">
    <citation type="submission" date="2020-06" db="EMBL/GenBank/DDBJ databases">
        <title>Draft genome of Uliginosibacterium sp. IMCC34675.</title>
        <authorList>
            <person name="Song J."/>
        </authorList>
    </citation>
    <scope>NUCLEOTIDE SEQUENCE [LARGE SCALE GENOMIC DNA]</scope>
    <source>
        <strain evidence="3 4">IMCC34675</strain>
    </source>
</reference>
<evidence type="ECO:0000256" key="2">
    <source>
        <dbReference type="SAM" id="Phobius"/>
    </source>
</evidence>
<feature type="transmembrane region" description="Helical" evidence="2">
    <location>
        <begin position="28"/>
        <end position="52"/>
    </location>
</feature>
<feature type="coiled-coil region" evidence="1">
    <location>
        <begin position="127"/>
        <end position="154"/>
    </location>
</feature>
<dbReference type="EMBL" id="JABCSC020000001">
    <property type="protein sequence ID" value="NSL54532.1"/>
    <property type="molecule type" value="Genomic_DNA"/>
</dbReference>
<name>A0ABX2IEI3_9RHOO</name>
<evidence type="ECO:0000313" key="3">
    <source>
        <dbReference type="EMBL" id="NSL54532.1"/>
    </source>
</evidence>
<keyword evidence="2" id="KW-0472">Membrane</keyword>
<organism evidence="3 4">
    <name type="scientific">Uliginosibacterium aquaticum</name>
    <dbReference type="NCBI Taxonomy" id="2731212"/>
    <lineage>
        <taxon>Bacteria</taxon>
        <taxon>Pseudomonadati</taxon>
        <taxon>Pseudomonadota</taxon>
        <taxon>Betaproteobacteria</taxon>
        <taxon>Rhodocyclales</taxon>
        <taxon>Zoogloeaceae</taxon>
        <taxon>Uliginosibacterium</taxon>
    </lineage>
</organism>
<comment type="caution">
    <text evidence="3">The sequence shown here is derived from an EMBL/GenBank/DDBJ whole genome shotgun (WGS) entry which is preliminary data.</text>
</comment>
<proteinExistence type="predicted"/>
<protein>
    <submittedName>
        <fullName evidence="3">DUF3302 domain-containing protein</fullName>
    </submittedName>
</protein>
<dbReference type="Pfam" id="PF11742">
    <property type="entry name" value="DUF3302"/>
    <property type="match status" value="1"/>
</dbReference>